<protein>
    <submittedName>
        <fullName evidence="2">Uncharacterized protein</fullName>
    </submittedName>
</protein>
<dbReference type="AlphaFoldDB" id="A0A0B7N330"/>
<dbReference type="Proteomes" id="UP000054107">
    <property type="component" value="Unassembled WGS sequence"/>
</dbReference>
<feature type="compositionally biased region" description="Basic and acidic residues" evidence="1">
    <location>
        <begin position="155"/>
        <end position="164"/>
    </location>
</feature>
<dbReference type="STRING" id="35722.A0A0B7N330"/>
<name>A0A0B7N330_9FUNG</name>
<proteinExistence type="predicted"/>
<evidence type="ECO:0000313" key="2">
    <source>
        <dbReference type="EMBL" id="CEP09823.1"/>
    </source>
</evidence>
<organism evidence="2 3">
    <name type="scientific">Parasitella parasitica</name>
    <dbReference type="NCBI Taxonomy" id="35722"/>
    <lineage>
        <taxon>Eukaryota</taxon>
        <taxon>Fungi</taxon>
        <taxon>Fungi incertae sedis</taxon>
        <taxon>Mucoromycota</taxon>
        <taxon>Mucoromycotina</taxon>
        <taxon>Mucoromycetes</taxon>
        <taxon>Mucorales</taxon>
        <taxon>Mucorineae</taxon>
        <taxon>Mucoraceae</taxon>
        <taxon>Parasitella</taxon>
    </lineage>
</organism>
<dbReference type="OrthoDB" id="424012at2759"/>
<feature type="compositionally biased region" description="Polar residues" evidence="1">
    <location>
        <begin position="26"/>
        <end position="43"/>
    </location>
</feature>
<accession>A0A0B7N330</accession>
<keyword evidence="3" id="KW-1185">Reference proteome</keyword>
<evidence type="ECO:0000256" key="1">
    <source>
        <dbReference type="SAM" id="MobiDB-lite"/>
    </source>
</evidence>
<gene>
    <name evidence="2" type="primary">PARPA_03383.1 scaffold 7374</name>
</gene>
<dbReference type="InterPro" id="IPR037138">
    <property type="entry name" value="His_deacetylse_dom_sf"/>
</dbReference>
<dbReference type="InterPro" id="IPR023696">
    <property type="entry name" value="Ureohydrolase_dom_sf"/>
</dbReference>
<sequence length="406" mass="45369">MKRASEKEVPSTHKKPKSDAGHFRLVQQNLPKANQHQSASKNKANGEIETIVLSSDEENDNPQMKGPQPSTSTSSAGQDLRNMGFTITKTAASASKQAPAADKLAQAPSSVRVTIGNRPKRLTKVLIPIQRSSIPDSVNESSDDDGSGNDEAEKDENQDVERVEPQSILGLEAIDDEDDQEREVDELDSDSDLEEPKLQKVLLVATQANRQKQQEILKPAATVVQKQQQQQQQQQNELVQTATLMRKLPVRESRNKVTTYNDIANSVDPSQFAVDYLSSGDDESEADSAHYGNAFSHSDDTLSGLLTRYNKPNAVRPRRSLKTGFVYDTAMSYHATPDDTEIHPEDPRRIFKIFNIMERRGLLSECKRIRSRRATKEEILLVHNITHYRTLRNTSGKAKKSSKRLT</sequence>
<dbReference type="Gene3D" id="3.40.800.20">
    <property type="entry name" value="Histone deacetylase domain"/>
    <property type="match status" value="1"/>
</dbReference>
<evidence type="ECO:0000313" key="3">
    <source>
        <dbReference type="Proteomes" id="UP000054107"/>
    </source>
</evidence>
<feature type="compositionally biased region" description="Low complexity" evidence="1">
    <location>
        <begin position="88"/>
        <end position="101"/>
    </location>
</feature>
<feature type="compositionally biased region" description="Basic and acidic residues" evidence="1">
    <location>
        <begin position="1"/>
        <end position="22"/>
    </location>
</feature>
<dbReference type="SUPFAM" id="SSF52768">
    <property type="entry name" value="Arginase/deacetylase"/>
    <property type="match status" value="1"/>
</dbReference>
<dbReference type="EMBL" id="LN722258">
    <property type="protein sequence ID" value="CEP09823.1"/>
    <property type="molecule type" value="Genomic_DNA"/>
</dbReference>
<feature type="region of interest" description="Disordered" evidence="1">
    <location>
        <begin position="1"/>
        <end position="193"/>
    </location>
</feature>
<feature type="compositionally biased region" description="Polar residues" evidence="1">
    <location>
        <begin position="68"/>
        <end position="77"/>
    </location>
</feature>
<feature type="compositionally biased region" description="Acidic residues" evidence="1">
    <location>
        <begin position="173"/>
        <end position="193"/>
    </location>
</feature>
<reference evidence="2 3" key="1">
    <citation type="submission" date="2014-09" db="EMBL/GenBank/DDBJ databases">
        <authorList>
            <person name="Ellenberger Sabrina"/>
        </authorList>
    </citation>
    <scope>NUCLEOTIDE SEQUENCE [LARGE SCALE GENOMIC DNA]</scope>
    <source>
        <strain evidence="2 3">CBS 412.66</strain>
    </source>
</reference>
<feature type="compositionally biased region" description="Acidic residues" evidence="1">
    <location>
        <begin position="141"/>
        <end position="154"/>
    </location>
</feature>